<name>A0A195C6F2_9HYME</name>
<gene>
    <name evidence="1" type="ORF">ALC62_12928</name>
</gene>
<accession>A0A195C6F2</accession>
<dbReference type="AlphaFoldDB" id="A0A195C6F2"/>
<organism evidence="1 2">
    <name type="scientific">Cyphomyrmex costatus</name>
    <dbReference type="NCBI Taxonomy" id="456900"/>
    <lineage>
        <taxon>Eukaryota</taxon>
        <taxon>Metazoa</taxon>
        <taxon>Ecdysozoa</taxon>
        <taxon>Arthropoda</taxon>
        <taxon>Hexapoda</taxon>
        <taxon>Insecta</taxon>
        <taxon>Pterygota</taxon>
        <taxon>Neoptera</taxon>
        <taxon>Endopterygota</taxon>
        <taxon>Hymenoptera</taxon>
        <taxon>Apocrita</taxon>
        <taxon>Aculeata</taxon>
        <taxon>Formicoidea</taxon>
        <taxon>Formicidae</taxon>
        <taxon>Myrmicinae</taxon>
        <taxon>Cyphomyrmex</taxon>
    </lineage>
</organism>
<reference evidence="1 2" key="1">
    <citation type="submission" date="2016-03" db="EMBL/GenBank/DDBJ databases">
        <title>Cyphomyrmex costatus WGS genome.</title>
        <authorList>
            <person name="Nygaard S."/>
            <person name="Hu H."/>
            <person name="Boomsma J."/>
            <person name="Zhang G."/>
        </authorList>
    </citation>
    <scope>NUCLEOTIDE SEQUENCE [LARGE SCALE GENOMIC DNA]</scope>
    <source>
        <strain evidence="1">MS0001</strain>
        <tissue evidence="1">Whole body</tissue>
    </source>
</reference>
<protein>
    <submittedName>
        <fullName evidence="1">Uncharacterized protein</fullName>
    </submittedName>
</protein>
<sequence>ALEGKRRGEKKKEVVVHWKSGGRSARRGRAGGGIVDSCQMLIKAKERKTLVSPAKGVASQEMTGLSAPPSDYTTTIVAPPLDTPGRACARIFILRELRRSRLLLRLALGHRLVYDDGRNIKDDDYGACNPFNVATLLT</sequence>
<evidence type="ECO:0000313" key="1">
    <source>
        <dbReference type="EMBL" id="KYM96422.1"/>
    </source>
</evidence>
<dbReference type="EMBL" id="KQ978219">
    <property type="protein sequence ID" value="KYM96422.1"/>
    <property type="molecule type" value="Genomic_DNA"/>
</dbReference>
<evidence type="ECO:0000313" key="2">
    <source>
        <dbReference type="Proteomes" id="UP000078542"/>
    </source>
</evidence>
<dbReference type="Proteomes" id="UP000078542">
    <property type="component" value="Unassembled WGS sequence"/>
</dbReference>
<proteinExistence type="predicted"/>
<keyword evidence="2" id="KW-1185">Reference proteome</keyword>
<feature type="non-terminal residue" evidence="1">
    <location>
        <position position="1"/>
    </location>
</feature>